<sequence>MVTARGNSKWPTLPQEIRDTILEYVPGRFAGICKDWRRAIEPRNFRTIEVDSDVHSLSQLRATFDENLLRQSYVRNLWFKITLPEHSITSRSKPQTSEEWMAENRCFYQATHDFLEILSTWRYANKADWTTYQGINWEVSLSSPSDVGNACGIEGLMDNWREGGRYVFNSVDLNTIYDLPAANCITGLSILRRNMRRISWSFFHWMNLTEPGVDLADVLTICESFSKIHVFEHGDLCPSKNWRFSSFSNNLTGALFNRSFVLEELLVCNFIDAMDFFDCIKRQPMHTAPPVWQNLRVLTMTSQGISAGGKPEFINGLISDAGRAAKQMPALRVMELYGAWLKCAGIFRYQVVGSFAKIGWASTWEFKLGDESKQIWWDVTQLRENRLVLQSVVEKHVYRYHGPVHFMHVWSVTRSLALHPSSSAALGYHNLPDHRRRFFGDRDLSL</sequence>
<dbReference type="GeneID" id="34554468"/>
<dbReference type="InterPro" id="IPR046676">
    <property type="entry name" value="DUF6546"/>
</dbReference>
<proteinExistence type="predicted"/>
<dbReference type="RefSeq" id="XP_022480719.1">
    <property type="nucleotide sequence ID" value="XM_022612958.1"/>
</dbReference>
<name>A0A1G4BQG7_9PEZI</name>
<accession>A0A1G4BQG7</accession>
<dbReference type="AlphaFoldDB" id="A0A1G4BQG7"/>
<reference evidence="2 3" key="1">
    <citation type="submission" date="2016-09" db="EMBL/GenBank/DDBJ databases">
        <authorList>
            <person name="Capua I."/>
            <person name="De Benedictis P."/>
            <person name="Joannis T."/>
            <person name="Lombin L.H."/>
            <person name="Cattoli G."/>
        </authorList>
    </citation>
    <scope>NUCLEOTIDE SEQUENCE [LARGE SCALE GENOMIC DNA]</scope>
    <source>
        <strain evidence="2 3">IMI 309357</strain>
    </source>
</reference>
<feature type="domain" description="DUF6546" evidence="1">
    <location>
        <begin position="239"/>
        <end position="401"/>
    </location>
</feature>
<dbReference type="Pfam" id="PF20183">
    <property type="entry name" value="DUF6546"/>
    <property type="match status" value="1"/>
</dbReference>
<dbReference type="EMBL" id="MJBS01000006">
    <property type="protein sequence ID" value="OHF03583.1"/>
    <property type="molecule type" value="Genomic_DNA"/>
</dbReference>
<organism evidence="2 3">
    <name type="scientific">Colletotrichum orchidophilum</name>
    <dbReference type="NCBI Taxonomy" id="1209926"/>
    <lineage>
        <taxon>Eukaryota</taxon>
        <taxon>Fungi</taxon>
        <taxon>Dikarya</taxon>
        <taxon>Ascomycota</taxon>
        <taxon>Pezizomycotina</taxon>
        <taxon>Sordariomycetes</taxon>
        <taxon>Hypocreomycetidae</taxon>
        <taxon>Glomerellales</taxon>
        <taxon>Glomerellaceae</taxon>
        <taxon>Colletotrichum</taxon>
    </lineage>
</organism>
<dbReference type="Proteomes" id="UP000176998">
    <property type="component" value="Unassembled WGS sequence"/>
</dbReference>
<protein>
    <recommendedName>
        <fullName evidence="1">DUF6546 domain-containing protein</fullName>
    </recommendedName>
</protein>
<evidence type="ECO:0000313" key="2">
    <source>
        <dbReference type="EMBL" id="OHF03583.1"/>
    </source>
</evidence>
<evidence type="ECO:0000313" key="3">
    <source>
        <dbReference type="Proteomes" id="UP000176998"/>
    </source>
</evidence>
<comment type="caution">
    <text evidence="2">The sequence shown here is derived from an EMBL/GenBank/DDBJ whole genome shotgun (WGS) entry which is preliminary data.</text>
</comment>
<dbReference type="STRING" id="1209926.A0A1G4BQG7"/>
<gene>
    <name evidence="2" type="ORF">CORC01_01302</name>
</gene>
<keyword evidence="3" id="KW-1185">Reference proteome</keyword>
<dbReference type="OrthoDB" id="4802432at2759"/>
<evidence type="ECO:0000259" key="1">
    <source>
        <dbReference type="Pfam" id="PF20183"/>
    </source>
</evidence>